<proteinExistence type="predicted"/>
<dbReference type="AlphaFoldDB" id="A0A438M3W2"/>
<reference evidence="2 3" key="1">
    <citation type="submission" date="2019-01" db="EMBL/GenBank/DDBJ databases">
        <title>Sequencing the genomes of 1000 actinobacteria strains.</title>
        <authorList>
            <person name="Klenk H.-P."/>
        </authorList>
    </citation>
    <scope>NUCLEOTIDE SEQUENCE [LARGE SCALE GENOMIC DNA]</scope>
    <source>
        <strain evidence="2 3">DSM 43925</strain>
    </source>
</reference>
<organism evidence="2 3">
    <name type="scientific">Nonomuraea polychroma</name>
    <dbReference type="NCBI Taxonomy" id="46176"/>
    <lineage>
        <taxon>Bacteria</taxon>
        <taxon>Bacillati</taxon>
        <taxon>Actinomycetota</taxon>
        <taxon>Actinomycetes</taxon>
        <taxon>Streptosporangiales</taxon>
        <taxon>Streptosporangiaceae</taxon>
        <taxon>Nonomuraea</taxon>
    </lineage>
</organism>
<keyword evidence="1" id="KW-0472">Membrane</keyword>
<accession>A0A438M3W2</accession>
<protein>
    <submittedName>
        <fullName evidence="2">Uncharacterized protein</fullName>
    </submittedName>
</protein>
<evidence type="ECO:0000256" key="1">
    <source>
        <dbReference type="SAM" id="Phobius"/>
    </source>
</evidence>
<name>A0A438M3W2_9ACTN</name>
<feature type="transmembrane region" description="Helical" evidence="1">
    <location>
        <begin position="15"/>
        <end position="33"/>
    </location>
</feature>
<dbReference type="Proteomes" id="UP000284824">
    <property type="component" value="Unassembled WGS sequence"/>
</dbReference>
<dbReference type="EMBL" id="SAUN01000001">
    <property type="protein sequence ID" value="RVX40133.1"/>
    <property type="molecule type" value="Genomic_DNA"/>
</dbReference>
<comment type="caution">
    <text evidence="2">The sequence shown here is derived from an EMBL/GenBank/DDBJ whole genome shotgun (WGS) entry which is preliminary data.</text>
</comment>
<sequence length="34" mass="3462">MEPASDDVESASPGAAAGTTLLLFATYSLIMLAF</sequence>
<evidence type="ECO:0000313" key="3">
    <source>
        <dbReference type="Proteomes" id="UP000284824"/>
    </source>
</evidence>
<keyword evidence="1" id="KW-1133">Transmembrane helix</keyword>
<keyword evidence="1" id="KW-0812">Transmembrane</keyword>
<evidence type="ECO:0000313" key="2">
    <source>
        <dbReference type="EMBL" id="RVX40133.1"/>
    </source>
</evidence>
<gene>
    <name evidence="2" type="ORF">EDD27_2527</name>
</gene>
<keyword evidence="3" id="KW-1185">Reference proteome</keyword>